<dbReference type="InterPro" id="IPR052350">
    <property type="entry name" value="Metallo-dep_Lactonases"/>
</dbReference>
<dbReference type="PANTHER" id="PTHR43569:SF2">
    <property type="entry name" value="AMIDOHYDROLASE-RELATED DOMAIN-CONTAINING PROTEIN"/>
    <property type="match status" value="1"/>
</dbReference>
<dbReference type="InterPro" id="IPR006680">
    <property type="entry name" value="Amidohydro-rel"/>
</dbReference>
<proteinExistence type="inferred from homology"/>
<dbReference type="KEGG" id="sphe:GFH32_08865"/>
<dbReference type="PANTHER" id="PTHR43569">
    <property type="entry name" value="AMIDOHYDROLASE"/>
    <property type="match status" value="1"/>
</dbReference>
<dbReference type="Proteomes" id="UP000326921">
    <property type="component" value="Chromosome"/>
</dbReference>
<reference evidence="3 4" key="1">
    <citation type="submission" date="2019-10" db="EMBL/GenBank/DDBJ databases">
        <authorList>
            <person name="Dong K."/>
        </authorList>
    </citation>
    <scope>NUCLEOTIDE SEQUENCE [LARGE SCALE GENOMIC DNA]</scope>
    <source>
        <strain evidence="4">dk4302</strain>
    </source>
</reference>
<dbReference type="Pfam" id="PF04909">
    <property type="entry name" value="Amidohydro_2"/>
    <property type="match status" value="1"/>
</dbReference>
<organism evidence="3 4">
    <name type="scientific">Sphingobacterium zhuxiongii</name>
    <dbReference type="NCBI Taxonomy" id="2662364"/>
    <lineage>
        <taxon>Bacteria</taxon>
        <taxon>Pseudomonadati</taxon>
        <taxon>Bacteroidota</taxon>
        <taxon>Sphingobacteriia</taxon>
        <taxon>Sphingobacteriales</taxon>
        <taxon>Sphingobacteriaceae</taxon>
        <taxon>Sphingobacterium</taxon>
    </lineage>
</organism>
<accession>A0A5Q0QFT9</accession>
<protein>
    <submittedName>
        <fullName evidence="3">Amidohydrolase family protein</fullName>
    </submittedName>
</protein>
<evidence type="ECO:0000313" key="3">
    <source>
        <dbReference type="EMBL" id="QGA26432.1"/>
    </source>
</evidence>
<keyword evidence="4" id="KW-1185">Reference proteome</keyword>
<name>A0A5Q0QFT9_9SPHI</name>
<evidence type="ECO:0000256" key="1">
    <source>
        <dbReference type="ARBA" id="ARBA00038310"/>
    </source>
</evidence>
<evidence type="ECO:0000313" key="4">
    <source>
        <dbReference type="Proteomes" id="UP000326921"/>
    </source>
</evidence>
<dbReference type="RefSeq" id="WP_153511295.1">
    <property type="nucleotide sequence ID" value="NZ_CP045652.1"/>
</dbReference>
<dbReference type="Gene3D" id="3.20.20.140">
    <property type="entry name" value="Metal-dependent hydrolases"/>
    <property type="match status" value="1"/>
</dbReference>
<dbReference type="AlphaFoldDB" id="A0A5Q0QFT9"/>
<dbReference type="EMBL" id="CP045652">
    <property type="protein sequence ID" value="QGA26432.1"/>
    <property type="molecule type" value="Genomic_DNA"/>
</dbReference>
<dbReference type="InterPro" id="IPR032466">
    <property type="entry name" value="Metal_Hydrolase"/>
</dbReference>
<sequence>MISNRSTYFENHSFTDAHIHFWDIEQLNYPWLQEIPTLKRSFRLADLQKDTENLQLEQLIFVQCECLPQEYQQEIDFISKFAALDNRVRCIIPYFPLEMDHAEQQLIAMLDNKLIKGIRRLEESPISLYQKETFLNNMPLLEKHNLSFDLGVKANQMDAALKLSECFPNQRFILDHAGKPPIRTKEIKIWKDQIKDMASNPNVACKLSGFLTESNLQAWNIEDLLPYFEVVLSNFGVNRLIFGSDWPVVTQAATYQQWLYCALDLCRELNENELHQIFYQNALNFYQLENAL</sequence>
<dbReference type="GO" id="GO:0016787">
    <property type="term" value="F:hydrolase activity"/>
    <property type="evidence" value="ECO:0007669"/>
    <property type="project" value="UniProtKB-KW"/>
</dbReference>
<dbReference type="SUPFAM" id="SSF51556">
    <property type="entry name" value="Metallo-dependent hydrolases"/>
    <property type="match status" value="1"/>
</dbReference>
<evidence type="ECO:0000259" key="2">
    <source>
        <dbReference type="Pfam" id="PF04909"/>
    </source>
</evidence>
<gene>
    <name evidence="3" type="ORF">GFH32_08865</name>
</gene>
<feature type="domain" description="Amidohydrolase-related" evidence="2">
    <location>
        <begin position="16"/>
        <end position="288"/>
    </location>
</feature>
<comment type="similarity">
    <text evidence="1">Belongs to the metallo-dependent hydrolases superfamily.</text>
</comment>
<keyword evidence="3" id="KW-0378">Hydrolase</keyword>